<sequence length="401" mass="44877">MLKRWTSLFVVLILAIVTFASVRAEAVQAKDLSDIAKHWAKSAIEQAVAKGYVTGYPDETFKPNNTVSRAEFIKMLVDSLGYPHQDVPGGKWWRGYVDAAVSMNIHDETDFKDGYDQPITRLEVMRLTARALAGANPSYNDGLTAFDGLYNGDIPYTDFRSLTQKDVPLVALTMGSGIVEGYEDLSAGFDMTATRAEAVTMIERMLAMKEKDADDTFALRELKDVAETGTNADLFGWDVLTTINDGHVKVSYPSRTLVMKRLYVLPIKGGQHSLFEQKFIDKDMLNYLYSYEYLSDGDQGIIVGVAGLTSSIDLKYARDWSANSYFNPEIRPFYSNMADKFGYSTAESLPLNESIKKNVKTEVSMWSSYNDNTKTISFQNNYVNEGDVYPLILQKGVTKSE</sequence>
<dbReference type="EMBL" id="JACJVN010000033">
    <property type="protein sequence ID" value="MBB6677631.1"/>
    <property type="molecule type" value="Genomic_DNA"/>
</dbReference>
<name>A0A841TGQ4_9BACL</name>
<accession>A0A841TGQ4</accession>
<dbReference type="RefSeq" id="WP_185178902.1">
    <property type="nucleotide sequence ID" value="NZ_CBCSEP010000005.1"/>
</dbReference>
<dbReference type="InterPro" id="IPR001119">
    <property type="entry name" value="SLH_dom"/>
</dbReference>
<evidence type="ECO:0000313" key="4">
    <source>
        <dbReference type="Proteomes" id="UP000574133"/>
    </source>
</evidence>
<protein>
    <submittedName>
        <fullName evidence="3">S-layer homology domain-containing protein</fullName>
    </submittedName>
</protein>
<evidence type="ECO:0000256" key="1">
    <source>
        <dbReference type="SAM" id="SignalP"/>
    </source>
</evidence>
<reference evidence="3 4" key="1">
    <citation type="submission" date="2020-08" db="EMBL/GenBank/DDBJ databases">
        <title>Cohnella phylogeny.</title>
        <authorList>
            <person name="Dunlap C."/>
        </authorList>
    </citation>
    <scope>NUCLEOTIDE SEQUENCE [LARGE SCALE GENOMIC DNA]</scope>
    <source>
        <strain evidence="3 4">DSM 103658</strain>
    </source>
</reference>
<dbReference type="PANTHER" id="PTHR43308">
    <property type="entry name" value="OUTER MEMBRANE PROTEIN ALPHA-RELATED"/>
    <property type="match status" value="1"/>
</dbReference>
<feature type="domain" description="SLH" evidence="2">
    <location>
        <begin position="27"/>
        <end position="90"/>
    </location>
</feature>
<organism evidence="3 4">
    <name type="scientific">Cohnella lubricantis</name>
    <dbReference type="NCBI Taxonomy" id="2163172"/>
    <lineage>
        <taxon>Bacteria</taxon>
        <taxon>Bacillati</taxon>
        <taxon>Bacillota</taxon>
        <taxon>Bacilli</taxon>
        <taxon>Bacillales</taxon>
        <taxon>Paenibacillaceae</taxon>
        <taxon>Cohnella</taxon>
    </lineage>
</organism>
<dbReference type="PROSITE" id="PS51272">
    <property type="entry name" value="SLH"/>
    <property type="match status" value="2"/>
</dbReference>
<feature type="signal peptide" evidence="1">
    <location>
        <begin position="1"/>
        <end position="29"/>
    </location>
</feature>
<gene>
    <name evidence="3" type="ORF">H4Q31_09870</name>
</gene>
<comment type="caution">
    <text evidence="3">The sequence shown here is derived from an EMBL/GenBank/DDBJ whole genome shotgun (WGS) entry which is preliminary data.</text>
</comment>
<proteinExistence type="predicted"/>
<evidence type="ECO:0000313" key="3">
    <source>
        <dbReference type="EMBL" id="MBB6677631.1"/>
    </source>
</evidence>
<feature type="chain" id="PRO_5032609780" evidence="1">
    <location>
        <begin position="30"/>
        <end position="401"/>
    </location>
</feature>
<dbReference type="Pfam" id="PF00395">
    <property type="entry name" value="SLH"/>
    <property type="match status" value="1"/>
</dbReference>
<dbReference type="InterPro" id="IPR051465">
    <property type="entry name" value="Cell_Envelope_Struct_Comp"/>
</dbReference>
<evidence type="ECO:0000259" key="2">
    <source>
        <dbReference type="PROSITE" id="PS51272"/>
    </source>
</evidence>
<dbReference type="AlphaFoldDB" id="A0A841TGQ4"/>
<dbReference type="PANTHER" id="PTHR43308:SF5">
    <property type="entry name" value="S-LAYER PROTEIN _ PEPTIDOGLYCAN ENDO-BETA-N-ACETYLGLUCOSAMINIDASE"/>
    <property type="match status" value="1"/>
</dbReference>
<keyword evidence="4" id="KW-1185">Reference proteome</keyword>
<keyword evidence="1" id="KW-0732">Signal</keyword>
<dbReference type="Proteomes" id="UP000574133">
    <property type="component" value="Unassembled WGS sequence"/>
</dbReference>
<feature type="domain" description="SLH" evidence="2">
    <location>
        <begin position="153"/>
        <end position="216"/>
    </location>
</feature>